<dbReference type="SUPFAM" id="SSF46689">
    <property type="entry name" value="Homeodomain-like"/>
    <property type="match status" value="1"/>
</dbReference>
<dbReference type="Gene3D" id="1.10.10.60">
    <property type="entry name" value="Homeodomain-like"/>
    <property type="match status" value="1"/>
</dbReference>
<comment type="caution">
    <text evidence="8">The sequence shown here is derived from an EMBL/GenBank/DDBJ whole genome shotgun (WGS) entry which is preliminary data.</text>
</comment>
<feature type="domain" description="Response regulatory" evidence="7">
    <location>
        <begin position="10"/>
        <end position="126"/>
    </location>
</feature>
<dbReference type="SUPFAM" id="SSF52540">
    <property type="entry name" value="P-loop containing nucleoside triphosphate hydrolases"/>
    <property type="match status" value="1"/>
</dbReference>
<protein>
    <submittedName>
        <fullName evidence="8">Sigma-54 dependent transcriptional regulator</fullName>
    </submittedName>
</protein>
<dbReference type="Gene3D" id="3.40.50.300">
    <property type="entry name" value="P-loop containing nucleotide triphosphate hydrolases"/>
    <property type="match status" value="1"/>
</dbReference>
<evidence type="ECO:0000256" key="4">
    <source>
        <dbReference type="ARBA" id="ARBA00023163"/>
    </source>
</evidence>
<feature type="domain" description="Sigma-54 factor interaction" evidence="6">
    <location>
        <begin position="156"/>
        <end position="384"/>
    </location>
</feature>
<dbReference type="PANTHER" id="PTHR32071">
    <property type="entry name" value="TRANSCRIPTIONAL REGULATORY PROTEIN"/>
    <property type="match status" value="1"/>
</dbReference>
<dbReference type="InterPro" id="IPR025662">
    <property type="entry name" value="Sigma_54_int_dom_ATP-bd_1"/>
</dbReference>
<keyword evidence="5" id="KW-0597">Phosphoprotein</keyword>
<dbReference type="PROSITE" id="PS00675">
    <property type="entry name" value="SIGMA54_INTERACT_1"/>
    <property type="match status" value="1"/>
</dbReference>
<feature type="modified residue" description="4-aspartylphosphate" evidence="5">
    <location>
        <position position="61"/>
    </location>
</feature>
<dbReference type="Gene3D" id="3.40.50.2300">
    <property type="match status" value="1"/>
</dbReference>
<keyword evidence="1" id="KW-0547">Nucleotide-binding</keyword>
<dbReference type="Pfam" id="PF00072">
    <property type="entry name" value="Response_reg"/>
    <property type="match status" value="1"/>
</dbReference>
<dbReference type="SMART" id="SM00382">
    <property type="entry name" value="AAA"/>
    <property type="match status" value="1"/>
</dbReference>
<dbReference type="InterPro" id="IPR011006">
    <property type="entry name" value="CheY-like_superfamily"/>
</dbReference>
<dbReference type="InterPro" id="IPR002197">
    <property type="entry name" value="HTH_Fis"/>
</dbReference>
<evidence type="ECO:0000259" key="7">
    <source>
        <dbReference type="PROSITE" id="PS50110"/>
    </source>
</evidence>
<evidence type="ECO:0000256" key="2">
    <source>
        <dbReference type="ARBA" id="ARBA00022840"/>
    </source>
</evidence>
<dbReference type="InterPro" id="IPR001789">
    <property type="entry name" value="Sig_transdc_resp-reg_receiver"/>
</dbReference>
<dbReference type="Pfam" id="PF00158">
    <property type="entry name" value="Sigma54_activat"/>
    <property type="match status" value="1"/>
</dbReference>
<dbReference type="Pfam" id="PF25601">
    <property type="entry name" value="AAA_lid_14"/>
    <property type="match status" value="1"/>
</dbReference>
<evidence type="ECO:0000256" key="5">
    <source>
        <dbReference type="PROSITE-ProRule" id="PRU00169"/>
    </source>
</evidence>
<keyword evidence="4" id="KW-0804">Transcription</keyword>
<accession>A0ABU9G3W1</accession>
<dbReference type="PRINTS" id="PR01590">
    <property type="entry name" value="HTHFIS"/>
</dbReference>
<evidence type="ECO:0000256" key="1">
    <source>
        <dbReference type="ARBA" id="ARBA00022741"/>
    </source>
</evidence>
<dbReference type="PROSITE" id="PS50110">
    <property type="entry name" value="RESPONSE_REGULATORY"/>
    <property type="match status" value="1"/>
</dbReference>
<dbReference type="CDD" id="cd00009">
    <property type="entry name" value="AAA"/>
    <property type="match status" value="1"/>
</dbReference>
<dbReference type="InterPro" id="IPR027417">
    <property type="entry name" value="P-loop_NTPase"/>
</dbReference>
<dbReference type="PROSITE" id="PS00676">
    <property type="entry name" value="SIGMA54_INTERACT_2"/>
    <property type="match status" value="1"/>
</dbReference>
<dbReference type="Proteomes" id="UP001379949">
    <property type="component" value="Unassembled WGS sequence"/>
</dbReference>
<dbReference type="PANTHER" id="PTHR32071:SF13">
    <property type="entry name" value="RESPONSE REGULATOR HSFA"/>
    <property type="match status" value="1"/>
</dbReference>
<dbReference type="Gene3D" id="1.10.8.60">
    <property type="match status" value="1"/>
</dbReference>
<evidence type="ECO:0000256" key="3">
    <source>
        <dbReference type="ARBA" id="ARBA00023015"/>
    </source>
</evidence>
<evidence type="ECO:0000313" key="8">
    <source>
        <dbReference type="EMBL" id="MEL0612107.1"/>
    </source>
</evidence>
<organism evidence="8 9">
    <name type="scientific">Marinomonas arenicola</name>
    <dbReference type="NCBI Taxonomy" id="569601"/>
    <lineage>
        <taxon>Bacteria</taxon>
        <taxon>Pseudomonadati</taxon>
        <taxon>Pseudomonadota</taxon>
        <taxon>Gammaproteobacteria</taxon>
        <taxon>Oceanospirillales</taxon>
        <taxon>Oceanospirillaceae</taxon>
        <taxon>Marinomonas</taxon>
    </lineage>
</organism>
<dbReference type="InterPro" id="IPR058031">
    <property type="entry name" value="AAA_lid_NorR"/>
</dbReference>
<dbReference type="CDD" id="cd17536">
    <property type="entry name" value="REC_YesN-like"/>
    <property type="match status" value="1"/>
</dbReference>
<dbReference type="RefSeq" id="WP_341562199.1">
    <property type="nucleotide sequence ID" value="NZ_JBAKAQ010000001.1"/>
</dbReference>
<reference evidence="8 9" key="1">
    <citation type="submission" date="2024-02" db="EMBL/GenBank/DDBJ databases">
        <title>Bacteria isolated from the canopy kelp, Nereocystis luetkeana.</title>
        <authorList>
            <person name="Pfister C.A."/>
            <person name="Younker I.T."/>
            <person name="Light S.H."/>
        </authorList>
    </citation>
    <scope>NUCLEOTIDE SEQUENCE [LARGE SCALE GENOMIC DNA]</scope>
    <source>
        <strain evidence="8 9">TI.4.07</strain>
    </source>
</reference>
<dbReference type="Pfam" id="PF02954">
    <property type="entry name" value="HTH_8"/>
    <property type="match status" value="1"/>
</dbReference>
<dbReference type="InterPro" id="IPR009057">
    <property type="entry name" value="Homeodomain-like_sf"/>
</dbReference>
<dbReference type="InterPro" id="IPR025943">
    <property type="entry name" value="Sigma_54_int_dom_ATP-bd_2"/>
</dbReference>
<keyword evidence="3" id="KW-0805">Transcription regulation</keyword>
<name>A0ABU9G3W1_9GAMM</name>
<keyword evidence="2" id="KW-0067">ATP-binding</keyword>
<dbReference type="SUPFAM" id="SSF52172">
    <property type="entry name" value="CheY-like"/>
    <property type="match status" value="1"/>
</dbReference>
<dbReference type="EMBL" id="JBAKAR010000001">
    <property type="protein sequence ID" value="MEL0612107.1"/>
    <property type="molecule type" value="Genomic_DNA"/>
</dbReference>
<gene>
    <name evidence="8" type="ORF">V6242_03040</name>
</gene>
<sequence>MSVNLYPAFGVLLIDDEASFLRSFSLLLETAAGINHIYTCEDSRQAMDMIEKHSIGLVLLDINMPHLSGEALLSEIVERHPEVHVIIVSGLNQLETAISCIRSGAFDYFIKSSEEKRLIDGIKRAIEMQEMRLENQEMRRLFFSDTLKHPEAFANILTQDKGMKLVFQYLESVSESSRHVLITGESGTGKEAIAQAIHDLSGRTGLLVSVNVAGVDDSFFSDTLFGHARGAFSGADQARSGMVEQASGGTLFLDEIGDLSLASQVKLLRLLQEGEYYPLGSDKPKRLNARLIVATHQNLDTKQADGSFRKDLYYRLCTHQVDLPALRKRPTDIPLLLEYFLEKAAQELGRSKPTVPKELPVLLQNYAFPGNVRELQALCFDAVSRHRGGILSMAVFKRACDNADVSISPEAADAFFQYPVDHPLPTLQKSADLLVDEAMKRANGNQSIAARLLGISQPALSKRLKSRKGLETPSE</sequence>
<evidence type="ECO:0000259" key="6">
    <source>
        <dbReference type="PROSITE" id="PS50045"/>
    </source>
</evidence>
<dbReference type="SMART" id="SM00448">
    <property type="entry name" value="REC"/>
    <property type="match status" value="1"/>
</dbReference>
<dbReference type="InterPro" id="IPR002078">
    <property type="entry name" value="Sigma_54_int"/>
</dbReference>
<dbReference type="InterPro" id="IPR003593">
    <property type="entry name" value="AAA+_ATPase"/>
</dbReference>
<evidence type="ECO:0000313" key="9">
    <source>
        <dbReference type="Proteomes" id="UP001379949"/>
    </source>
</evidence>
<dbReference type="PROSITE" id="PS50045">
    <property type="entry name" value="SIGMA54_INTERACT_4"/>
    <property type="match status" value="1"/>
</dbReference>
<proteinExistence type="predicted"/>
<keyword evidence="9" id="KW-1185">Reference proteome</keyword>